<evidence type="ECO:0000313" key="2">
    <source>
        <dbReference type="EMBL" id="MBK3494116.1"/>
    </source>
</evidence>
<protein>
    <submittedName>
        <fullName evidence="2">Uncharacterized protein</fullName>
    </submittedName>
</protein>
<keyword evidence="1" id="KW-0472">Membrane</keyword>
<organism evidence="2 3">
    <name type="scientific">Viridibacillus soli</name>
    <dbReference type="NCBI Taxonomy" id="2798301"/>
    <lineage>
        <taxon>Bacteria</taxon>
        <taxon>Bacillati</taxon>
        <taxon>Bacillota</taxon>
        <taxon>Bacilli</taxon>
        <taxon>Bacillales</taxon>
        <taxon>Caryophanaceae</taxon>
        <taxon>Viridibacillus</taxon>
    </lineage>
</organism>
<sequence length="198" mass="22778">MNVTEFIAALVDDLIWPIVIILAIVLFRKQISSILMNLTKFSFNDIELDFGEKIDHLEKELGHPNVTENDPSVKEHQDGEILTMAKISPSKSISMTWGKVENELRSTINRLGPNFPTSELTHSHKDIQLLKENNLINVETFTTFNELRNMKNQISNGKFIEKELTYTDAKKYYDLSFKIIIIFNDTNVTVVLPNSNRH</sequence>
<keyword evidence="1" id="KW-1133">Transmembrane helix</keyword>
<gene>
    <name evidence="2" type="ORF">JFL43_04435</name>
</gene>
<name>A0ABS1H3Z3_9BACL</name>
<dbReference type="EMBL" id="JAEOAH010000004">
    <property type="protein sequence ID" value="MBK3494116.1"/>
    <property type="molecule type" value="Genomic_DNA"/>
</dbReference>
<comment type="caution">
    <text evidence="2">The sequence shown here is derived from an EMBL/GenBank/DDBJ whole genome shotgun (WGS) entry which is preliminary data.</text>
</comment>
<feature type="transmembrane region" description="Helical" evidence="1">
    <location>
        <begin position="6"/>
        <end position="27"/>
    </location>
</feature>
<reference evidence="2 3" key="1">
    <citation type="submission" date="2020-12" db="EMBL/GenBank/DDBJ databases">
        <title>YIM B01967 draft genome.</title>
        <authorList>
            <person name="Yan X."/>
        </authorList>
    </citation>
    <scope>NUCLEOTIDE SEQUENCE [LARGE SCALE GENOMIC DNA]</scope>
    <source>
        <strain evidence="2 3">YIM B01967</strain>
    </source>
</reference>
<keyword evidence="3" id="KW-1185">Reference proteome</keyword>
<dbReference type="RefSeq" id="WP_200748101.1">
    <property type="nucleotide sequence ID" value="NZ_JAEOAH010000004.1"/>
</dbReference>
<keyword evidence="1" id="KW-0812">Transmembrane</keyword>
<proteinExistence type="predicted"/>
<evidence type="ECO:0000256" key="1">
    <source>
        <dbReference type="SAM" id="Phobius"/>
    </source>
</evidence>
<evidence type="ECO:0000313" key="3">
    <source>
        <dbReference type="Proteomes" id="UP000618943"/>
    </source>
</evidence>
<dbReference type="Proteomes" id="UP000618943">
    <property type="component" value="Unassembled WGS sequence"/>
</dbReference>
<accession>A0ABS1H3Z3</accession>